<reference evidence="2" key="1">
    <citation type="submission" date="2022-11" db="UniProtKB">
        <authorList>
            <consortium name="WormBaseParasite"/>
        </authorList>
    </citation>
    <scope>IDENTIFICATION</scope>
</reference>
<evidence type="ECO:0000313" key="1">
    <source>
        <dbReference type="Proteomes" id="UP000887576"/>
    </source>
</evidence>
<dbReference type="WBParaSite" id="JU765_v2.g10204.t1">
    <property type="protein sequence ID" value="JU765_v2.g10204.t1"/>
    <property type="gene ID" value="JU765_v2.g10204"/>
</dbReference>
<sequence length="434" mass="49159">MSALFGPTTTDTITGGRTIVLSGYDKIRQPYPIANNDNEIITIGVRTLATELTCPICLDLLNVTMTTKECLHRFCNECITTALQRGNRECPTCRKKIVSKRSLRRDENFDELINTLWSDRKVYDDMQTASLGRLQVQSGFQALQKSIEAGIKAQAANRRQKVKGSYDYDRRRRRPRTNHESGETTPDVEMEDDNGMDYSDIDAEEERERDKIFDFLSEMSDDDDDSDSSSDVSSDSSMLSFVSSDVDTDGECDKAQNAVDDAKMVIRQPPGCKAIKENIQKMFDRHQYTGIPASILDVGPQFKPEEFRKLKPEVELELIPSILLQRKSCYPPNCVVSQYVRVPSDTKVSQLGLFITERCRDLIAESGINVAESKVNVIHPQHFYVPTPNSRIRKLSLNDTVTTAFTYCTGTTEHLLIFYDTDPLPRVKPNFQTK</sequence>
<name>A0AC34PUX5_9BILA</name>
<accession>A0AC34PUX5</accession>
<organism evidence="1 2">
    <name type="scientific">Panagrolaimus sp. JU765</name>
    <dbReference type="NCBI Taxonomy" id="591449"/>
    <lineage>
        <taxon>Eukaryota</taxon>
        <taxon>Metazoa</taxon>
        <taxon>Ecdysozoa</taxon>
        <taxon>Nematoda</taxon>
        <taxon>Chromadorea</taxon>
        <taxon>Rhabditida</taxon>
        <taxon>Tylenchina</taxon>
        <taxon>Panagrolaimomorpha</taxon>
        <taxon>Panagrolaimoidea</taxon>
        <taxon>Panagrolaimidae</taxon>
        <taxon>Panagrolaimus</taxon>
    </lineage>
</organism>
<protein>
    <submittedName>
        <fullName evidence="2">RING-type E3 ubiquitin transferase</fullName>
    </submittedName>
</protein>
<proteinExistence type="predicted"/>
<evidence type="ECO:0000313" key="2">
    <source>
        <dbReference type="WBParaSite" id="JU765_v2.g10204.t1"/>
    </source>
</evidence>
<dbReference type="Proteomes" id="UP000887576">
    <property type="component" value="Unplaced"/>
</dbReference>